<dbReference type="AlphaFoldDB" id="A0A8T2RMZ9"/>
<organism evidence="1 2">
    <name type="scientific">Ceratopteris richardii</name>
    <name type="common">Triangle waterfern</name>
    <dbReference type="NCBI Taxonomy" id="49495"/>
    <lineage>
        <taxon>Eukaryota</taxon>
        <taxon>Viridiplantae</taxon>
        <taxon>Streptophyta</taxon>
        <taxon>Embryophyta</taxon>
        <taxon>Tracheophyta</taxon>
        <taxon>Polypodiopsida</taxon>
        <taxon>Polypodiidae</taxon>
        <taxon>Polypodiales</taxon>
        <taxon>Pteridineae</taxon>
        <taxon>Pteridaceae</taxon>
        <taxon>Parkerioideae</taxon>
        <taxon>Ceratopteris</taxon>
    </lineage>
</organism>
<dbReference type="Gene3D" id="3.40.50.12240">
    <property type="match status" value="1"/>
</dbReference>
<protein>
    <submittedName>
        <fullName evidence="1">Uncharacterized protein</fullName>
    </submittedName>
</protein>
<proteinExistence type="predicted"/>
<dbReference type="EMBL" id="CM035430">
    <property type="protein sequence ID" value="KAH7297879.1"/>
    <property type="molecule type" value="Genomic_DNA"/>
</dbReference>
<comment type="caution">
    <text evidence="1">The sequence shown here is derived from an EMBL/GenBank/DDBJ whole genome shotgun (WGS) entry which is preliminary data.</text>
</comment>
<accession>A0A8T2RMZ9</accession>
<keyword evidence="2" id="KW-1185">Reference proteome</keyword>
<evidence type="ECO:0000313" key="1">
    <source>
        <dbReference type="EMBL" id="KAH7297879.1"/>
    </source>
</evidence>
<name>A0A8T2RMZ9_CERRI</name>
<sequence length="56" mass="5809">MSATDGLIRVMGAVDTGSPLSIPEDQNTLDRISNVLGEPVDNLGPMAQVNVMAPLS</sequence>
<gene>
    <name evidence="1" type="ORF">KP509_25G016900</name>
</gene>
<dbReference type="Proteomes" id="UP000825935">
    <property type="component" value="Chromosome 25"/>
</dbReference>
<dbReference type="OrthoDB" id="14523at2759"/>
<evidence type="ECO:0000313" key="2">
    <source>
        <dbReference type="Proteomes" id="UP000825935"/>
    </source>
</evidence>
<reference evidence="1" key="1">
    <citation type="submission" date="2021-08" db="EMBL/GenBank/DDBJ databases">
        <title>WGS assembly of Ceratopteris richardii.</title>
        <authorList>
            <person name="Marchant D.B."/>
            <person name="Chen G."/>
            <person name="Jenkins J."/>
            <person name="Shu S."/>
            <person name="Leebens-Mack J."/>
            <person name="Grimwood J."/>
            <person name="Schmutz J."/>
            <person name="Soltis P."/>
            <person name="Soltis D."/>
            <person name="Chen Z.-H."/>
        </authorList>
    </citation>
    <scope>NUCLEOTIDE SEQUENCE</scope>
    <source>
        <strain evidence="1">Whitten #5841</strain>
        <tissue evidence="1">Leaf</tissue>
    </source>
</reference>